<evidence type="ECO:0000256" key="2">
    <source>
        <dbReference type="ARBA" id="ARBA00012832"/>
    </source>
</evidence>
<evidence type="ECO:0000256" key="10">
    <source>
        <dbReference type="ARBA" id="ARBA00031499"/>
    </source>
</evidence>
<dbReference type="GO" id="GO:0046872">
    <property type="term" value="F:metal ion binding"/>
    <property type="evidence" value="ECO:0007669"/>
    <property type="project" value="UniProtKB-KW"/>
</dbReference>
<dbReference type="AlphaFoldDB" id="A0AAD9NUM1"/>
<evidence type="ECO:0000313" key="13">
    <source>
        <dbReference type="Proteomes" id="UP001209878"/>
    </source>
</evidence>
<evidence type="ECO:0000256" key="5">
    <source>
        <dbReference type="ARBA" id="ARBA00022741"/>
    </source>
</evidence>
<dbReference type="GO" id="GO:0004817">
    <property type="term" value="F:cysteine-tRNA ligase activity"/>
    <property type="evidence" value="ECO:0007669"/>
    <property type="project" value="UniProtKB-EC"/>
</dbReference>
<keyword evidence="5" id="KW-0547">Nucleotide-binding</keyword>
<evidence type="ECO:0000259" key="11">
    <source>
        <dbReference type="Pfam" id="PF01406"/>
    </source>
</evidence>
<keyword evidence="8" id="KW-0648">Protein biosynthesis</keyword>
<dbReference type="EMBL" id="JAODUO010000403">
    <property type="protein sequence ID" value="KAK2181286.1"/>
    <property type="molecule type" value="Genomic_DNA"/>
</dbReference>
<proteinExistence type="predicted"/>
<dbReference type="PRINTS" id="PR00983">
    <property type="entry name" value="TRNASYNTHCYS"/>
</dbReference>
<protein>
    <recommendedName>
        <fullName evidence="2">cysteine--tRNA ligase</fullName>
        <ecNumber evidence="2">6.1.1.16</ecNumber>
    </recommendedName>
    <alternativeName>
        <fullName evidence="10">Cysteinyl-tRNA synthetase</fullName>
    </alternativeName>
</protein>
<organism evidence="12 13">
    <name type="scientific">Ridgeia piscesae</name>
    <name type="common">Tubeworm</name>
    <dbReference type="NCBI Taxonomy" id="27915"/>
    <lineage>
        <taxon>Eukaryota</taxon>
        <taxon>Metazoa</taxon>
        <taxon>Spiralia</taxon>
        <taxon>Lophotrochozoa</taxon>
        <taxon>Annelida</taxon>
        <taxon>Polychaeta</taxon>
        <taxon>Sedentaria</taxon>
        <taxon>Canalipalpata</taxon>
        <taxon>Sabellida</taxon>
        <taxon>Siboglinidae</taxon>
        <taxon>Ridgeia</taxon>
    </lineage>
</organism>
<keyword evidence="6" id="KW-0862">Zinc</keyword>
<dbReference type="InterPro" id="IPR024909">
    <property type="entry name" value="Cys-tRNA/MSH_ligase"/>
</dbReference>
<dbReference type="GO" id="GO:0005737">
    <property type="term" value="C:cytoplasm"/>
    <property type="evidence" value="ECO:0007669"/>
    <property type="project" value="TreeGrafter"/>
</dbReference>
<keyword evidence="3" id="KW-0436">Ligase</keyword>
<keyword evidence="13" id="KW-1185">Reference proteome</keyword>
<evidence type="ECO:0000256" key="7">
    <source>
        <dbReference type="ARBA" id="ARBA00022840"/>
    </source>
</evidence>
<dbReference type="PANTHER" id="PTHR10890">
    <property type="entry name" value="CYSTEINYL-TRNA SYNTHETASE"/>
    <property type="match status" value="1"/>
</dbReference>
<dbReference type="GO" id="GO:0006423">
    <property type="term" value="P:cysteinyl-tRNA aminoacylation"/>
    <property type="evidence" value="ECO:0007669"/>
    <property type="project" value="InterPro"/>
</dbReference>
<comment type="caution">
    <text evidence="12">The sequence shown here is derived from an EMBL/GenBank/DDBJ whole genome shotgun (WGS) entry which is preliminary data.</text>
</comment>
<keyword evidence="4" id="KW-0479">Metal-binding</keyword>
<accession>A0AAD9NUM1</accession>
<dbReference type="SUPFAM" id="SSF52374">
    <property type="entry name" value="Nucleotidylyl transferase"/>
    <property type="match status" value="1"/>
</dbReference>
<evidence type="ECO:0000313" key="12">
    <source>
        <dbReference type="EMBL" id="KAK2181286.1"/>
    </source>
</evidence>
<dbReference type="Proteomes" id="UP001209878">
    <property type="component" value="Unassembled WGS sequence"/>
</dbReference>
<evidence type="ECO:0000256" key="9">
    <source>
        <dbReference type="ARBA" id="ARBA00023146"/>
    </source>
</evidence>
<dbReference type="NCBIfam" id="TIGR00435">
    <property type="entry name" value="cysS"/>
    <property type="match status" value="1"/>
</dbReference>
<evidence type="ECO:0000256" key="4">
    <source>
        <dbReference type="ARBA" id="ARBA00022723"/>
    </source>
</evidence>
<dbReference type="EC" id="6.1.1.16" evidence="2"/>
<name>A0AAD9NUM1_RIDPI</name>
<gene>
    <name evidence="12" type="ORF">NP493_402g01036</name>
</gene>
<feature type="domain" description="tRNA synthetases class I catalytic" evidence="11">
    <location>
        <begin position="2"/>
        <end position="359"/>
    </location>
</feature>
<sequence length="496" mass="56015">MNITDIDDKIIRRARQNHLFDEYVKQSLPLARVLEDATAALKPLASKLETEQDPDKKAMLERLLTKVKGAVDQVDTSLKDKSPQHQEGARQRLLDDGKDMLADWLDSLYGSTVTDNSIFTDLPRHFEAEYHEDMEALNVQPPDVLTRVSEYIPEILEFVKKIIDNGFAYESNNSVYFDTMAFSEDPKHYYAKLVPEAFGDSKALREGEGDLSVSEDILGEKRSGNDFALWKASKPGEPSWDSPWGKGRPGWHIECSVMASSILGESLDIHTGGIDLKFPHHDNELAQAEACFCNDNWVRYFLHSGHLHIQGCKMSKSLKNFITIKDALKRHSARQLRLAFLLHNWKDMLDYSDNTMQAAVGYEKLVSEFFLTVKDIMRRSPATGSASFSKWSEDELQLNEKLLSSQNAVHEALCDSVDTRAALDAMRELVSASNVYIDSHRKSGVTTNRLLLKKVATYVTSMLKVRYVTSMLKVHVTSTLKVQYVTSTLKVTSPPC</sequence>
<evidence type="ECO:0000256" key="1">
    <source>
        <dbReference type="ARBA" id="ARBA00001947"/>
    </source>
</evidence>
<comment type="cofactor">
    <cofactor evidence="1">
        <name>Zn(2+)</name>
        <dbReference type="ChEBI" id="CHEBI:29105"/>
    </cofactor>
</comment>
<keyword evidence="9" id="KW-0030">Aminoacyl-tRNA synthetase</keyword>
<evidence type="ECO:0000256" key="6">
    <source>
        <dbReference type="ARBA" id="ARBA00022833"/>
    </source>
</evidence>
<dbReference type="PANTHER" id="PTHR10890:SF3">
    <property type="entry name" value="CYSTEINE--TRNA LIGASE, CYTOPLASMIC"/>
    <property type="match status" value="1"/>
</dbReference>
<dbReference type="InterPro" id="IPR015803">
    <property type="entry name" value="Cys-tRNA-ligase"/>
</dbReference>
<dbReference type="Gene3D" id="3.40.50.620">
    <property type="entry name" value="HUPs"/>
    <property type="match status" value="1"/>
</dbReference>
<evidence type="ECO:0000256" key="8">
    <source>
        <dbReference type="ARBA" id="ARBA00022917"/>
    </source>
</evidence>
<dbReference type="GO" id="GO:0005524">
    <property type="term" value="F:ATP binding"/>
    <property type="evidence" value="ECO:0007669"/>
    <property type="project" value="UniProtKB-KW"/>
</dbReference>
<evidence type="ECO:0000256" key="3">
    <source>
        <dbReference type="ARBA" id="ARBA00022598"/>
    </source>
</evidence>
<dbReference type="InterPro" id="IPR014729">
    <property type="entry name" value="Rossmann-like_a/b/a_fold"/>
</dbReference>
<dbReference type="InterPro" id="IPR032678">
    <property type="entry name" value="tRNA-synt_1_cat_dom"/>
</dbReference>
<reference evidence="12" key="1">
    <citation type="journal article" date="2023" name="Mol. Biol. Evol.">
        <title>Third-Generation Sequencing Reveals the Adaptive Role of the Epigenome in Three Deep-Sea Polychaetes.</title>
        <authorList>
            <person name="Perez M."/>
            <person name="Aroh O."/>
            <person name="Sun Y."/>
            <person name="Lan Y."/>
            <person name="Juniper S.K."/>
            <person name="Young C.R."/>
            <person name="Angers B."/>
            <person name="Qian P.Y."/>
        </authorList>
    </citation>
    <scope>NUCLEOTIDE SEQUENCE</scope>
    <source>
        <strain evidence="12">R07B-5</strain>
    </source>
</reference>
<keyword evidence="7" id="KW-0067">ATP-binding</keyword>
<dbReference type="Pfam" id="PF01406">
    <property type="entry name" value="tRNA-synt_1e"/>
    <property type="match status" value="1"/>
</dbReference>
<dbReference type="FunFam" id="3.40.50.620:FF:000027">
    <property type="entry name" value="Cysteine--tRNA ligase, cytoplasmic"/>
    <property type="match status" value="1"/>
</dbReference>